<sequence>MDAGIGLLPEEQRPRHAVGHSTCWRWDHCLQLSQTLGGGCERHVFQHGALVTSSRCGVLRRDSACMRAGWVLALFFANCAADGDPVCSAECSGAWRGSILLQMGLEMAVGNTPSSTSFLQAWPSLWECN</sequence>
<evidence type="ECO:0000313" key="2">
    <source>
        <dbReference type="Proteomes" id="UP000649617"/>
    </source>
</evidence>
<accession>A0A812ITD8</accession>
<evidence type="ECO:0000313" key="1">
    <source>
        <dbReference type="EMBL" id="CAE7179219.1"/>
    </source>
</evidence>
<comment type="caution">
    <text evidence="1">The sequence shown here is derived from an EMBL/GenBank/DDBJ whole genome shotgun (WGS) entry which is preliminary data.</text>
</comment>
<organism evidence="1 2">
    <name type="scientific">Symbiodinium pilosum</name>
    <name type="common">Dinoflagellate</name>
    <dbReference type="NCBI Taxonomy" id="2952"/>
    <lineage>
        <taxon>Eukaryota</taxon>
        <taxon>Sar</taxon>
        <taxon>Alveolata</taxon>
        <taxon>Dinophyceae</taxon>
        <taxon>Suessiales</taxon>
        <taxon>Symbiodiniaceae</taxon>
        <taxon>Symbiodinium</taxon>
    </lineage>
</organism>
<reference evidence="1" key="1">
    <citation type="submission" date="2021-02" db="EMBL/GenBank/DDBJ databases">
        <authorList>
            <person name="Dougan E. K."/>
            <person name="Rhodes N."/>
            <person name="Thang M."/>
            <person name="Chan C."/>
        </authorList>
    </citation>
    <scope>NUCLEOTIDE SEQUENCE</scope>
</reference>
<name>A0A812ITD8_SYMPI</name>
<dbReference type="AlphaFoldDB" id="A0A812ITD8"/>
<dbReference type="EMBL" id="CAJNIZ010000954">
    <property type="protein sequence ID" value="CAE7179219.1"/>
    <property type="molecule type" value="Genomic_DNA"/>
</dbReference>
<keyword evidence="2" id="KW-1185">Reference proteome</keyword>
<proteinExistence type="predicted"/>
<protein>
    <submittedName>
        <fullName evidence="1">Uncharacterized protein</fullName>
    </submittedName>
</protein>
<gene>
    <name evidence="1" type="ORF">SPIL2461_LOCUS1000</name>
</gene>
<dbReference type="Proteomes" id="UP000649617">
    <property type="component" value="Unassembled WGS sequence"/>
</dbReference>